<dbReference type="InterPro" id="IPR023827">
    <property type="entry name" value="Peptidase_S8_Asp-AS"/>
</dbReference>
<dbReference type="InterPro" id="IPR034202">
    <property type="entry name" value="Subtilisin_Carlsberg-like"/>
</dbReference>
<keyword evidence="5 10" id="KW-0645">Protease</keyword>
<feature type="active site" description="Charge relay system" evidence="10">
    <location>
        <position position="117"/>
    </location>
</feature>
<organism evidence="13 14">
    <name type="scientific">Bacillus velezensis</name>
    <dbReference type="NCBI Taxonomy" id="492670"/>
    <lineage>
        <taxon>Bacteria</taxon>
        <taxon>Bacillati</taxon>
        <taxon>Bacillota</taxon>
        <taxon>Bacilli</taxon>
        <taxon>Bacillales</taxon>
        <taxon>Bacillaceae</taxon>
        <taxon>Bacillus</taxon>
        <taxon>Bacillus amyloliquefaciens group</taxon>
    </lineage>
</organism>
<evidence type="ECO:0000256" key="5">
    <source>
        <dbReference type="ARBA" id="ARBA00022670"/>
    </source>
</evidence>
<comment type="cofactor">
    <cofactor evidence="1">
        <name>Ca(2+)</name>
        <dbReference type="ChEBI" id="CHEBI:29108"/>
    </cofactor>
</comment>
<feature type="domain" description="Peptidase S8/S53" evidence="12">
    <location>
        <begin position="76"/>
        <end position="324"/>
    </location>
</feature>
<sequence>MRIFTNLQKVVLSIKKPHILLFILIFTLGFFACFLFIFKHIERNGTEKINHNRVQEVPWGVKKINAASIWTSREKQKVKVAILDSGIDKEHKDLKGKVKGEFNPINMTLTSDDDVGHGTAIAGIIAAKDNSFGLVGIAPDTEIYSVKVLNSKGKGSLDNLVKAIEWCIDNNIQVINLSFGLSKDKPLLRGAIDKAVNSGIIIVAAAGNNYGGDVDYPAAYEKVLSINAVDRNNKIANFSPKGKIDFSAPGVDIPILSLNNGYKTESGTSLAAAHVTGVISLILQNRDKFGINSKEDIYNQVNHVLFKLSIDLGKKGRDEIYGKGFLSFK</sequence>
<evidence type="ECO:0000256" key="8">
    <source>
        <dbReference type="ARBA" id="ARBA00022825"/>
    </source>
</evidence>
<evidence type="ECO:0000256" key="2">
    <source>
        <dbReference type="ARBA" id="ARBA00004613"/>
    </source>
</evidence>
<dbReference type="InterPro" id="IPR022398">
    <property type="entry name" value="Peptidase_S8_His-AS"/>
</dbReference>
<dbReference type="GO" id="GO:0046872">
    <property type="term" value="F:metal ion binding"/>
    <property type="evidence" value="ECO:0007669"/>
    <property type="project" value="UniProtKB-KW"/>
</dbReference>
<dbReference type="PRINTS" id="PR00723">
    <property type="entry name" value="SUBTILISIN"/>
</dbReference>
<evidence type="ECO:0000256" key="1">
    <source>
        <dbReference type="ARBA" id="ARBA00001913"/>
    </source>
</evidence>
<dbReference type="CDD" id="cd07477">
    <property type="entry name" value="Peptidases_S8_Subtilisin_subset"/>
    <property type="match status" value="1"/>
</dbReference>
<protein>
    <submittedName>
        <fullName evidence="13">Minor extracellular protease Epr</fullName>
        <ecNumber evidence="13">3.4.21.-</ecNumber>
    </submittedName>
</protein>
<keyword evidence="9" id="KW-0106">Calcium</keyword>
<dbReference type="PROSITE" id="PS51892">
    <property type="entry name" value="SUBTILASE"/>
    <property type="match status" value="1"/>
</dbReference>
<dbReference type="InterPro" id="IPR036852">
    <property type="entry name" value="Peptidase_S8/S53_dom_sf"/>
</dbReference>
<name>A0A7W4LW36_BACVE</name>
<feature type="active site" description="Charge relay system" evidence="10">
    <location>
        <position position="269"/>
    </location>
</feature>
<comment type="similarity">
    <text evidence="3 10">Belongs to the peptidase S8 family.</text>
</comment>
<evidence type="ECO:0000256" key="6">
    <source>
        <dbReference type="ARBA" id="ARBA00022723"/>
    </source>
</evidence>
<keyword evidence="8 10" id="KW-0720">Serine protease</keyword>
<dbReference type="Proteomes" id="UP000587477">
    <property type="component" value="Chromosome"/>
</dbReference>
<evidence type="ECO:0000256" key="10">
    <source>
        <dbReference type="PROSITE-ProRule" id="PRU01240"/>
    </source>
</evidence>
<dbReference type="PROSITE" id="PS00136">
    <property type="entry name" value="SUBTILASE_ASP"/>
    <property type="match status" value="1"/>
</dbReference>
<dbReference type="EMBL" id="CP063687">
    <property type="protein sequence ID" value="QOY26718.1"/>
    <property type="molecule type" value="Genomic_DNA"/>
</dbReference>
<dbReference type="SUPFAM" id="SSF52743">
    <property type="entry name" value="Subtilisin-like"/>
    <property type="match status" value="1"/>
</dbReference>
<keyword evidence="6" id="KW-0479">Metal-binding</keyword>
<dbReference type="PANTHER" id="PTHR43806">
    <property type="entry name" value="PEPTIDASE S8"/>
    <property type="match status" value="1"/>
</dbReference>
<keyword evidence="11" id="KW-0472">Membrane</keyword>
<evidence type="ECO:0000313" key="14">
    <source>
        <dbReference type="Proteomes" id="UP000587477"/>
    </source>
</evidence>
<feature type="active site" description="Charge relay system" evidence="10">
    <location>
        <position position="84"/>
    </location>
</feature>
<dbReference type="PROSITE" id="PS51257">
    <property type="entry name" value="PROKAR_LIPOPROTEIN"/>
    <property type="match status" value="1"/>
</dbReference>
<dbReference type="InterPro" id="IPR015500">
    <property type="entry name" value="Peptidase_S8_subtilisin-rel"/>
</dbReference>
<dbReference type="GO" id="GO:0004252">
    <property type="term" value="F:serine-type endopeptidase activity"/>
    <property type="evidence" value="ECO:0007669"/>
    <property type="project" value="UniProtKB-UniRule"/>
</dbReference>
<dbReference type="PROSITE" id="PS00137">
    <property type="entry name" value="SUBTILASE_HIS"/>
    <property type="match status" value="1"/>
</dbReference>
<reference evidence="14" key="1">
    <citation type="submission" date="2020-10" db="EMBL/GenBank/DDBJ databases">
        <title>Complete genome sequence of Bacillus velezensis NST6.</title>
        <authorList>
            <person name="Choi J."/>
        </authorList>
    </citation>
    <scope>NUCLEOTIDE SEQUENCE [LARGE SCALE GENOMIC DNA]</scope>
    <source>
        <strain evidence="14">NST6</strain>
    </source>
</reference>
<dbReference type="EC" id="3.4.21.-" evidence="13"/>
<dbReference type="GO" id="GO:0006508">
    <property type="term" value="P:proteolysis"/>
    <property type="evidence" value="ECO:0007669"/>
    <property type="project" value="UniProtKB-KW"/>
</dbReference>
<evidence type="ECO:0000256" key="4">
    <source>
        <dbReference type="ARBA" id="ARBA00022525"/>
    </source>
</evidence>
<keyword evidence="4" id="KW-0964">Secreted</keyword>
<evidence type="ECO:0000313" key="13">
    <source>
        <dbReference type="EMBL" id="QOY26718.1"/>
    </source>
</evidence>
<proteinExistence type="inferred from homology"/>
<dbReference type="InterPro" id="IPR050131">
    <property type="entry name" value="Peptidase_S8_subtilisin-like"/>
</dbReference>
<dbReference type="AlphaFoldDB" id="A0A7W4LW36"/>
<dbReference type="GO" id="GO:0005576">
    <property type="term" value="C:extracellular region"/>
    <property type="evidence" value="ECO:0007669"/>
    <property type="project" value="UniProtKB-SubCell"/>
</dbReference>
<dbReference type="RefSeq" id="WP_128974163.1">
    <property type="nucleotide sequence ID" value="NZ_CP063687.1"/>
</dbReference>
<comment type="subcellular location">
    <subcellularLocation>
        <location evidence="2">Secreted</location>
    </subcellularLocation>
</comment>
<accession>A0A7W4LW36</accession>
<feature type="transmembrane region" description="Helical" evidence="11">
    <location>
        <begin position="20"/>
        <end position="38"/>
    </location>
</feature>
<evidence type="ECO:0000259" key="12">
    <source>
        <dbReference type="Pfam" id="PF00082"/>
    </source>
</evidence>
<keyword evidence="11" id="KW-1133">Transmembrane helix</keyword>
<evidence type="ECO:0000256" key="3">
    <source>
        <dbReference type="ARBA" id="ARBA00011073"/>
    </source>
</evidence>
<dbReference type="InterPro" id="IPR000209">
    <property type="entry name" value="Peptidase_S8/S53_dom"/>
</dbReference>
<evidence type="ECO:0000256" key="7">
    <source>
        <dbReference type="ARBA" id="ARBA00022801"/>
    </source>
</evidence>
<dbReference type="Pfam" id="PF00082">
    <property type="entry name" value="Peptidase_S8"/>
    <property type="match status" value="1"/>
</dbReference>
<keyword evidence="11" id="KW-0812">Transmembrane</keyword>
<dbReference type="PANTHER" id="PTHR43806:SF11">
    <property type="entry name" value="CEREVISIN-RELATED"/>
    <property type="match status" value="1"/>
</dbReference>
<evidence type="ECO:0000256" key="11">
    <source>
        <dbReference type="SAM" id="Phobius"/>
    </source>
</evidence>
<evidence type="ECO:0000256" key="9">
    <source>
        <dbReference type="ARBA" id="ARBA00022837"/>
    </source>
</evidence>
<keyword evidence="7 10" id="KW-0378">Hydrolase</keyword>
<dbReference type="Gene3D" id="3.40.50.200">
    <property type="entry name" value="Peptidase S8/S53 domain"/>
    <property type="match status" value="1"/>
</dbReference>
<gene>
    <name evidence="13" type="primary">epr_1</name>
    <name evidence="13" type="ORF">BACVE_001725</name>
</gene>